<name>A0ABS9JM07_9ACTN</name>
<dbReference type="EMBL" id="JAKKZF010000111">
    <property type="protein sequence ID" value="MCG0066524.1"/>
    <property type="molecule type" value="Genomic_DNA"/>
</dbReference>
<comment type="caution">
    <text evidence="2">The sequence shown here is derived from an EMBL/GenBank/DDBJ whole genome shotgun (WGS) entry which is preliminary data.</text>
</comment>
<protein>
    <submittedName>
        <fullName evidence="2">Uncharacterized protein</fullName>
    </submittedName>
</protein>
<organism evidence="2 3">
    <name type="scientific">Streptomyces tricolor</name>
    <dbReference type="NCBI Taxonomy" id="68277"/>
    <lineage>
        <taxon>Bacteria</taxon>
        <taxon>Bacillati</taxon>
        <taxon>Actinomycetota</taxon>
        <taxon>Actinomycetes</taxon>
        <taxon>Kitasatosporales</taxon>
        <taxon>Streptomycetaceae</taxon>
        <taxon>Streptomyces</taxon>
        <taxon>Streptomyces violaceoruber group</taxon>
    </lineage>
</organism>
<dbReference type="RefSeq" id="WP_086699095.1">
    <property type="nucleotide sequence ID" value="NZ_JAKKZF010000111.1"/>
</dbReference>
<sequence>MSLHDIEQRIIGAAWAYGLLLAAIVTILTAVLVCSGISALACRWRARRDDFGPAGNRLWEEVDAHLEDVIAADPQLAAGLDRLNAAVRNQHKGVQ</sequence>
<reference evidence="2 3" key="1">
    <citation type="submission" date="2022-01" db="EMBL/GenBank/DDBJ databases">
        <title>Draft Genome Sequences of Seven Type Strains of the Genus Streptomyces.</title>
        <authorList>
            <person name="Aziz S."/>
            <person name="Coretto E."/>
            <person name="Chronakova A."/>
            <person name="Sproer C."/>
            <person name="Huber K."/>
            <person name="Nouioui I."/>
            <person name="Gross H."/>
        </authorList>
    </citation>
    <scope>NUCLEOTIDE SEQUENCE [LARGE SCALE GENOMIC DNA]</scope>
    <source>
        <strain evidence="2 3">DSM 41685</strain>
    </source>
</reference>
<keyword evidence="3" id="KW-1185">Reference proteome</keyword>
<evidence type="ECO:0000313" key="2">
    <source>
        <dbReference type="EMBL" id="MCG0066524.1"/>
    </source>
</evidence>
<keyword evidence="1" id="KW-1133">Transmembrane helix</keyword>
<dbReference type="Proteomes" id="UP001299012">
    <property type="component" value="Unassembled WGS sequence"/>
</dbReference>
<gene>
    <name evidence="2" type="ORF">L0F81_25120</name>
</gene>
<evidence type="ECO:0000313" key="3">
    <source>
        <dbReference type="Proteomes" id="UP001299012"/>
    </source>
</evidence>
<keyword evidence="1" id="KW-0472">Membrane</keyword>
<proteinExistence type="predicted"/>
<keyword evidence="1" id="KW-0812">Transmembrane</keyword>
<accession>A0ABS9JM07</accession>
<evidence type="ECO:0000256" key="1">
    <source>
        <dbReference type="SAM" id="Phobius"/>
    </source>
</evidence>
<feature type="transmembrane region" description="Helical" evidence="1">
    <location>
        <begin position="15"/>
        <end position="41"/>
    </location>
</feature>